<sequence length="321" mass="35084">MQKMSNISEMKWDVIIIGAGIAGLTASVYLARAGRKVLLLERAEEPGGRAASKNIADAWVNLGPHALYKSACGILQEVGVTPTGATPKPNSLLVYKKTKGGDVALPLFQFLLGSFLKWSEKTQLIRFYAQMQKEDTSILQNISLQKYLETRLPSPRVRNAVLALVRTSTYCSAPDLLSAGAVIAQLQNGQVLYVDGGWRTLVEALKEQALAAGVTIQCGCSARTIAGSEPEMIVSLKDGTLLKTHYVLSTLGPKESLALLDPALQPEEAAMFERLAWIWLWLKCQSLKQPSLWVPIIPGISLIIRPSLNLVITRNKWSCML</sequence>
<keyword evidence="2" id="KW-0812">Transmembrane</keyword>
<feature type="domain" description="Amine oxidase" evidence="3">
    <location>
        <begin position="21"/>
        <end position="274"/>
    </location>
</feature>
<proteinExistence type="inferred from homology"/>
<evidence type="ECO:0000259" key="3">
    <source>
        <dbReference type="Pfam" id="PF01593"/>
    </source>
</evidence>
<accession>A0ABT2UEF9</accession>
<reference evidence="4 5" key="1">
    <citation type="submission" date="2022-09" db="EMBL/GenBank/DDBJ databases">
        <authorList>
            <person name="Han X.L."/>
            <person name="Wang Q."/>
            <person name="Lu T."/>
        </authorList>
    </citation>
    <scope>NUCLEOTIDE SEQUENCE [LARGE SCALE GENOMIC DNA]</scope>
    <source>
        <strain evidence="4 5">WQ 127069</strain>
    </source>
</reference>
<keyword evidence="5" id="KW-1185">Reference proteome</keyword>
<dbReference type="Gene3D" id="3.50.50.60">
    <property type="entry name" value="FAD/NAD(P)-binding domain"/>
    <property type="match status" value="1"/>
</dbReference>
<name>A0ABT2UEF9_9BACL</name>
<organism evidence="4 5">
    <name type="scientific">Paenibacillus baimaensis</name>
    <dbReference type="NCBI Taxonomy" id="2982185"/>
    <lineage>
        <taxon>Bacteria</taxon>
        <taxon>Bacillati</taxon>
        <taxon>Bacillota</taxon>
        <taxon>Bacilli</taxon>
        <taxon>Bacillales</taxon>
        <taxon>Paenibacillaceae</taxon>
        <taxon>Paenibacillus</taxon>
    </lineage>
</organism>
<keyword evidence="2" id="KW-1133">Transmembrane helix</keyword>
<dbReference type="PANTHER" id="PTHR43734">
    <property type="entry name" value="PHYTOENE DESATURASE"/>
    <property type="match status" value="1"/>
</dbReference>
<dbReference type="InterPro" id="IPR036188">
    <property type="entry name" value="FAD/NAD-bd_sf"/>
</dbReference>
<evidence type="ECO:0000256" key="1">
    <source>
        <dbReference type="ARBA" id="ARBA00038322"/>
    </source>
</evidence>
<protein>
    <submittedName>
        <fullName evidence="4">FAD-dependent oxidoreductase</fullName>
    </submittedName>
</protein>
<comment type="caution">
    <text evidence="4">The sequence shown here is derived from an EMBL/GenBank/DDBJ whole genome shotgun (WGS) entry which is preliminary data.</text>
</comment>
<evidence type="ECO:0000313" key="5">
    <source>
        <dbReference type="Proteomes" id="UP001652445"/>
    </source>
</evidence>
<evidence type="ECO:0000313" key="4">
    <source>
        <dbReference type="EMBL" id="MCU6792282.1"/>
    </source>
</evidence>
<comment type="similarity">
    <text evidence="1">Belongs to the carotenoid/retinoid oxidoreductase family. CrtN subfamily.</text>
</comment>
<dbReference type="InterPro" id="IPR002937">
    <property type="entry name" value="Amino_oxidase"/>
</dbReference>
<dbReference type="Pfam" id="PF01593">
    <property type="entry name" value="Amino_oxidase"/>
    <property type="match status" value="1"/>
</dbReference>
<dbReference type="RefSeq" id="WP_262683671.1">
    <property type="nucleotide sequence ID" value="NZ_JAOQIO010000022.1"/>
</dbReference>
<dbReference type="EMBL" id="JAOQIO010000022">
    <property type="protein sequence ID" value="MCU6792282.1"/>
    <property type="molecule type" value="Genomic_DNA"/>
</dbReference>
<dbReference type="SUPFAM" id="SSF51905">
    <property type="entry name" value="FAD/NAD(P)-binding domain"/>
    <property type="match status" value="1"/>
</dbReference>
<gene>
    <name evidence="4" type="ORF">OB236_09090</name>
</gene>
<dbReference type="PANTHER" id="PTHR43734:SF1">
    <property type="entry name" value="PHYTOENE DESATURASE"/>
    <property type="match status" value="1"/>
</dbReference>
<keyword evidence="2" id="KW-0472">Membrane</keyword>
<dbReference type="Proteomes" id="UP001652445">
    <property type="component" value="Unassembled WGS sequence"/>
</dbReference>
<evidence type="ECO:0000256" key="2">
    <source>
        <dbReference type="SAM" id="Phobius"/>
    </source>
</evidence>
<feature type="transmembrane region" description="Helical" evidence="2">
    <location>
        <begin position="12"/>
        <end position="31"/>
    </location>
</feature>